<gene>
    <name evidence="9" type="ORF">ACA1_036470</name>
</gene>
<evidence type="ECO:0000256" key="4">
    <source>
        <dbReference type="PIRSR" id="PIRSR615500-1"/>
    </source>
</evidence>
<dbReference type="Pfam" id="PF00082">
    <property type="entry name" value="Peptidase_S8"/>
    <property type="match status" value="1"/>
</dbReference>
<evidence type="ECO:0000313" key="9">
    <source>
        <dbReference type="EMBL" id="ELR22954.1"/>
    </source>
</evidence>
<feature type="active site" description="Charge relay system" evidence="4 5">
    <location>
        <position position="293"/>
    </location>
</feature>
<keyword evidence="10" id="KW-1185">Reference proteome</keyword>
<keyword evidence="6" id="KW-0732">Signal</keyword>
<feature type="active site" description="Charge relay system" evidence="4 5">
    <location>
        <position position="229"/>
    </location>
</feature>
<feature type="chain" id="PRO_5003991085" evidence="6">
    <location>
        <begin position="27"/>
        <end position="1174"/>
    </location>
</feature>
<evidence type="ECO:0000256" key="5">
    <source>
        <dbReference type="PROSITE-ProRule" id="PRU01240"/>
    </source>
</evidence>
<keyword evidence="2 5" id="KW-0378">Hydrolase</keyword>
<dbReference type="Gene3D" id="2.60.40.10">
    <property type="entry name" value="Immunoglobulins"/>
    <property type="match status" value="1"/>
</dbReference>
<dbReference type="InterPro" id="IPR003137">
    <property type="entry name" value="PA_domain"/>
</dbReference>
<evidence type="ECO:0000256" key="1">
    <source>
        <dbReference type="ARBA" id="ARBA00022670"/>
    </source>
</evidence>
<dbReference type="Gene3D" id="3.50.30.30">
    <property type="match status" value="1"/>
</dbReference>
<keyword evidence="1 5" id="KW-0645">Protease</keyword>
<dbReference type="STRING" id="1257118.L8HBM9"/>
<dbReference type="GO" id="GO:0006508">
    <property type="term" value="P:proteolysis"/>
    <property type="evidence" value="ECO:0007669"/>
    <property type="project" value="UniProtKB-KW"/>
</dbReference>
<organism evidence="9 10">
    <name type="scientific">Acanthamoeba castellanii (strain ATCC 30010 / Neff)</name>
    <dbReference type="NCBI Taxonomy" id="1257118"/>
    <lineage>
        <taxon>Eukaryota</taxon>
        <taxon>Amoebozoa</taxon>
        <taxon>Discosea</taxon>
        <taxon>Longamoebia</taxon>
        <taxon>Centramoebida</taxon>
        <taxon>Acanthamoebidae</taxon>
        <taxon>Acanthamoeba</taxon>
    </lineage>
</organism>
<dbReference type="GO" id="GO:0004252">
    <property type="term" value="F:serine-type endopeptidase activity"/>
    <property type="evidence" value="ECO:0007669"/>
    <property type="project" value="UniProtKB-UniRule"/>
</dbReference>
<evidence type="ECO:0000256" key="6">
    <source>
        <dbReference type="SAM" id="SignalP"/>
    </source>
</evidence>
<dbReference type="Gene3D" id="3.40.50.200">
    <property type="entry name" value="Peptidase S8/S53 domain"/>
    <property type="match status" value="1"/>
</dbReference>
<dbReference type="PROSITE" id="PS00138">
    <property type="entry name" value="SUBTILASE_SER"/>
    <property type="match status" value="1"/>
</dbReference>
<feature type="active site" description="Charge relay system" evidence="4 5">
    <location>
        <position position="636"/>
    </location>
</feature>
<dbReference type="Pfam" id="PF02225">
    <property type="entry name" value="PA"/>
    <property type="match status" value="1"/>
</dbReference>
<dbReference type="OrthoDB" id="19448at2759"/>
<evidence type="ECO:0000256" key="3">
    <source>
        <dbReference type="ARBA" id="ARBA00022825"/>
    </source>
</evidence>
<dbReference type="SUPFAM" id="SSF52743">
    <property type="entry name" value="Subtilisin-like"/>
    <property type="match status" value="1"/>
</dbReference>
<accession>L8HBM9</accession>
<dbReference type="EMBL" id="KB007868">
    <property type="protein sequence ID" value="ELR22954.1"/>
    <property type="molecule type" value="Genomic_DNA"/>
</dbReference>
<dbReference type="InterPro" id="IPR036852">
    <property type="entry name" value="Peptidase_S8/S53_dom_sf"/>
</dbReference>
<dbReference type="KEGG" id="acan:ACA1_036470"/>
<dbReference type="InterPro" id="IPR000209">
    <property type="entry name" value="Peptidase_S8/S53_dom"/>
</dbReference>
<evidence type="ECO:0000259" key="7">
    <source>
        <dbReference type="Pfam" id="PF00082"/>
    </source>
</evidence>
<feature type="domain" description="Peptidase S8/S53" evidence="7">
    <location>
        <begin position="220"/>
        <end position="675"/>
    </location>
</feature>
<evidence type="ECO:0000256" key="2">
    <source>
        <dbReference type="ARBA" id="ARBA00022801"/>
    </source>
</evidence>
<reference evidence="9 10" key="1">
    <citation type="journal article" date="2013" name="Genome Biol.">
        <title>Genome of Acanthamoeba castellanii highlights extensive lateral gene transfer and early evolution of tyrosine kinase signaling.</title>
        <authorList>
            <person name="Clarke M."/>
            <person name="Lohan A.J."/>
            <person name="Liu B."/>
            <person name="Lagkouvardos I."/>
            <person name="Roy S."/>
            <person name="Zafar N."/>
            <person name="Bertelli C."/>
            <person name="Schilde C."/>
            <person name="Kianianmomeni A."/>
            <person name="Burglin T.R."/>
            <person name="Frech C."/>
            <person name="Turcotte B."/>
            <person name="Kopec K.O."/>
            <person name="Synnott J.M."/>
            <person name="Choo C."/>
            <person name="Paponov I."/>
            <person name="Finkler A."/>
            <person name="Soon Heng Tan C."/>
            <person name="Hutchins A.P."/>
            <person name="Weinmeier T."/>
            <person name="Rattei T."/>
            <person name="Chu J.S."/>
            <person name="Gimenez G."/>
            <person name="Irimia M."/>
            <person name="Rigden D.J."/>
            <person name="Fitzpatrick D.A."/>
            <person name="Lorenzo-Morales J."/>
            <person name="Bateman A."/>
            <person name="Chiu C.H."/>
            <person name="Tang P."/>
            <person name="Hegemann P."/>
            <person name="Fromm H."/>
            <person name="Raoult D."/>
            <person name="Greub G."/>
            <person name="Miranda-Saavedra D."/>
            <person name="Chen N."/>
            <person name="Nash P."/>
            <person name="Ginger M.L."/>
            <person name="Horn M."/>
            <person name="Schaap P."/>
            <person name="Caler L."/>
            <person name="Loftus B."/>
        </authorList>
    </citation>
    <scope>NUCLEOTIDE SEQUENCE [LARGE SCALE GENOMIC DNA]</scope>
    <source>
        <strain evidence="9 10">Neff</strain>
    </source>
</reference>
<dbReference type="GeneID" id="14923921"/>
<protein>
    <submittedName>
        <fullName evidence="9">Peptidase, S8/S53 subfamily protein</fullName>
    </submittedName>
</protein>
<feature type="signal peptide" evidence="6">
    <location>
        <begin position="1"/>
        <end position="26"/>
    </location>
</feature>
<name>L8HBM9_ACACF</name>
<dbReference type="PRINTS" id="PR00723">
    <property type="entry name" value="SUBTILISIN"/>
</dbReference>
<dbReference type="Proteomes" id="UP000011083">
    <property type="component" value="Unassembled WGS sequence"/>
</dbReference>
<evidence type="ECO:0000313" key="10">
    <source>
        <dbReference type="Proteomes" id="UP000011083"/>
    </source>
</evidence>
<evidence type="ECO:0000259" key="8">
    <source>
        <dbReference type="Pfam" id="PF02225"/>
    </source>
</evidence>
<dbReference type="InterPro" id="IPR013783">
    <property type="entry name" value="Ig-like_fold"/>
</dbReference>
<dbReference type="VEuPathDB" id="AmoebaDB:ACA1_036470"/>
<dbReference type="PANTHER" id="PTHR10795">
    <property type="entry name" value="PROPROTEIN CONVERTASE SUBTILISIN/KEXIN"/>
    <property type="match status" value="1"/>
</dbReference>
<dbReference type="InterPro" id="IPR023828">
    <property type="entry name" value="Peptidase_S8_Ser-AS"/>
</dbReference>
<dbReference type="InterPro" id="IPR015500">
    <property type="entry name" value="Peptidase_S8_subtilisin-rel"/>
</dbReference>
<sequence>MAARPLLSTGVLGLLLVLLCVALASSSSSPPDNGPARRIIVQLESEPLARRFGPALQELPAAGRKRASDQEDVADDNRRFERLVEREAEAREHVARMDSERSAFLGSLDDLLRSLAHKRRAGSNSATTPRAAELVSRTVDHEGQPKESVFTRSLHGLSLRVPDDFADSPHEFLRYVRGLPHVKHVSLERRYERSLFSSIDNIKAAQAYAASGIGGLSNAGKGIKIASVDAGVYSAAPMFNGSGYSYPAGWSGTGLGQQANLNGKVIASRAYFRADDPPAPGQNNTWPGPDDSHGCHTASTAGGDVVSATVGSTTHELHGVAPKAWIMSYRIFYLASSGRDTADDTEIIMALEDVVEDGADVVINSWGAGPYKGGPYDPLDAALISAVHAGLFLSMSAGNNGPQLTTMDHPSADYISVAASSKSSVLGIVATLAGVGDSVPPVLAKMTAYRSRMGPGLTLAKAYTYDVIPLAVVEPNNVYGCNPISANVSGKAVLIVVSTGNEEDHCAYHNKVLTGQIAGAALVIVYHPLGDTDMTWATVPWPAITIPSFLINSTNGHELVTWYNDTAVSVKVVLDTVDVNTTADVITDFSSRGPSVLRTLKPDISAPGDRVLAHGYAYGETGMDILTHYGVSSGTSMAAPHVAGSAALVKQLHPDWSPRQIKAALMGTARWRGVMDSFGQHAQPLDMGAGVVDLTKIADPGALLDPPSLSFGYTLKGDSKQITVTVANVAATPQNFTISSSLADSSSPVPGVTFSPASLLLNPGSEEQFVVTLNTSSLPQGDDQGFLVLTSGDYEVSMPLWARVIEPTSNTVLLLNAEGLSGVSTPALEAYKGTLDGLGIKYDTVDAVTLLKDDLYWVSAYPMVFFFTGSNDAGDKRVILEDESVEVLREYTALGGRLFISGATAPATLYYWGTSLSGYIPDDLANPITGEAFPTGPFKGWPTAPAAFQKLSYSLSKEVESSKYVAELSSNEAPGMYVPLLYYPPTVGRKVYEQGVVSVGYRSQPNPSFPFATVTSSIGLEMLASAQDRKTYTSAVIAFLTEQLHLNVSVTPPLADDTTTGDRFQLRLTSALPNAANLSLPALAPSFVVSFTNGEPPVAVKAQASMIAGSTLEMTLDHCFATTGELTVSVNAVSPFGTMAVWAGTVNASYCEPTDSASSSVRSPLAHLLYQFLF</sequence>
<comment type="similarity">
    <text evidence="5">Belongs to the peptidase S8 family.</text>
</comment>
<feature type="domain" description="PA" evidence="8">
    <location>
        <begin position="473"/>
        <end position="559"/>
    </location>
</feature>
<dbReference type="RefSeq" id="XP_004352093.1">
    <property type="nucleotide sequence ID" value="XM_004352041.1"/>
</dbReference>
<dbReference type="AlphaFoldDB" id="L8HBM9"/>
<keyword evidence="3 5" id="KW-0720">Serine protease</keyword>
<dbReference type="PROSITE" id="PS51892">
    <property type="entry name" value="SUBTILASE"/>
    <property type="match status" value="1"/>
</dbReference>
<dbReference type="InterPro" id="IPR045051">
    <property type="entry name" value="SBT"/>
</dbReference>
<proteinExistence type="inferred from homology"/>